<feature type="region of interest" description="Disordered" evidence="1">
    <location>
        <begin position="1"/>
        <end position="37"/>
    </location>
</feature>
<name>A0ABU2ABQ1_9BURK</name>
<feature type="region of interest" description="Disordered" evidence="1">
    <location>
        <begin position="212"/>
        <end position="235"/>
    </location>
</feature>
<reference evidence="3 4" key="1">
    <citation type="submission" date="2023-07" db="EMBL/GenBank/DDBJ databases">
        <title>Sorghum-associated microbial communities from plants grown in Nebraska, USA.</title>
        <authorList>
            <person name="Schachtman D."/>
        </authorList>
    </citation>
    <scope>NUCLEOTIDE SEQUENCE [LARGE SCALE GENOMIC DNA]</scope>
    <source>
        <strain evidence="3 4">BE316</strain>
    </source>
</reference>
<organism evidence="3 4">
    <name type="scientific">Roseateles asaccharophilus</name>
    <dbReference type="NCBI Taxonomy" id="582607"/>
    <lineage>
        <taxon>Bacteria</taxon>
        <taxon>Pseudomonadati</taxon>
        <taxon>Pseudomonadota</taxon>
        <taxon>Betaproteobacteria</taxon>
        <taxon>Burkholderiales</taxon>
        <taxon>Sphaerotilaceae</taxon>
        <taxon>Roseateles</taxon>
    </lineage>
</organism>
<dbReference type="InterPro" id="IPR025295">
    <property type="entry name" value="eCIS_core_dom"/>
</dbReference>
<evidence type="ECO:0000259" key="2">
    <source>
        <dbReference type="Pfam" id="PF13699"/>
    </source>
</evidence>
<dbReference type="RefSeq" id="WP_310331138.1">
    <property type="nucleotide sequence ID" value="NZ_JAVDXV010000007.1"/>
</dbReference>
<evidence type="ECO:0000256" key="1">
    <source>
        <dbReference type="SAM" id="MobiDB-lite"/>
    </source>
</evidence>
<feature type="compositionally biased region" description="Basic and acidic residues" evidence="1">
    <location>
        <begin position="17"/>
        <end position="26"/>
    </location>
</feature>
<dbReference type="EMBL" id="JAVDXV010000007">
    <property type="protein sequence ID" value="MDR7334599.1"/>
    <property type="molecule type" value="Genomic_DNA"/>
</dbReference>
<keyword evidence="4" id="KW-1185">Reference proteome</keyword>
<sequence length="485" mass="52736">MKDTTQRQQPTTSSTAAHRESRESRGRLSAQLATSPRQLAQRHLIGQTLGSTVQQVAAELQEEDGGVAQLRAEQARRQENRTGLPNGLKAGIESLSGMDMSDVRVHRNSSQPAQLNALAYAQGNDIHLGPGQEEHLPHEAWHVVQQRQGRVQPTMQMAGVDVNDDKGLESEADVMGGRAVQLRTEWGNSQDLTSPPFDTLFEPAIEDGVSNAPGVQVDGRSSNGPGTPTDVRGREGSVPAQLMKVNVSKTETKKLIKLTPGSRKDFEKRYQREKGTLLDLSEAQVTIYDTLAGQEVEFDSLDECLRELNQTLADWGGQKFFYETPLKGLKGETTVKKRNDVAGQNPGTDIKLYSARGADDVQALYDWATLNNIPTLNFTGFVQVGAAVEAPLKGHFGDRAHTVKHYRQKRASGARLICLHLNAAGSKEVRDVRDSPNFISKGGEGKSVGGFGLKSETGYVSVALGKAKATWDHLKGKIATVELVT</sequence>
<feature type="domain" description="eCIS core" evidence="2">
    <location>
        <begin position="84"/>
        <end position="149"/>
    </location>
</feature>
<comment type="caution">
    <text evidence="3">The sequence shown here is derived from an EMBL/GenBank/DDBJ whole genome shotgun (WGS) entry which is preliminary data.</text>
</comment>
<protein>
    <recommendedName>
        <fullName evidence="2">eCIS core domain-containing protein</fullName>
    </recommendedName>
</protein>
<proteinExistence type="predicted"/>
<feature type="compositionally biased region" description="Low complexity" evidence="1">
    <location>
        <begin position="1"/>
        <end position="15"/>
    </location>
</feature>
<evidence type="ECO:0000313" key="4">
    <source>
        <dbReference type="Proteomes" id="UP001180825"/>
    </source>
</evidence>
<gene>
    <name evidence="3" type="ORF">J2X21_003755</name>
</gene>
<dbReference type="Pfam" id="PF13699">
    <property type="entry name" value="eCIS_core"/>
    <property type="match status" value="1"/>
</dbReference>
<accession>A0ABU2ABQ1</accession>
<dbReference type="Proteomes" id="UP001180825">
    <property type="component" value="Unassembled WGS sequence"/>
</dbReference>
<evidence type="ECO:0000313" key="3">
    <source>
        <dbReference type="EMBL" id="MDR7334599.1"/>
    </source>
</evidence>